<dbReference type="OrthoDB" id="1928at2759"/>
<dbReference type="EMBL" id="JADFTS010000004">
    <property type="protein sequence ID" value="KAF9610916.1"/>
    <property type="molecule type" value="Genomic_DNA"/>
</dbReference>
<organism evidence="1 2">
    <name type="scientific">Coptis chinensis</name>
    <dbReference type="NCBI Taxonomy" id="261450"/>
    <lineage>
        <taxon>Eukaryota</taxon>
        <taxon>Viridiplantae</taxon>
        <taxon>Streptophyta</taxon>
        <taxon>Embryophyta</taxon>
        <taxon>Tracheophyta</taxon>
        <taxon>Spermatophyta</taxon>
        <taxon>Magnoliopsida</taxon>
        <taxon>Ranunculales</taxon>
        <taxon>Ranunculaceae</taxon>
        <taxon>Coptidoideae</taxon>
        <taxon>Coptis</taxon>
    </lineage>
</organism>
<evidence type="ECO:0000313" key="2">
    <source>
        <dbReference type="Proteomes" id="UP000631114"/>
    </source>
</evidence>
<sequence>MNSDGRPSGEAYVEFANADDSKVAMLITEFVKKKDIPIGGIQSAEIYLGRDTRPNTGEVFLEVAKHTPMISYVNVHAVLEGRRNRAKASPIRDSNASQMGMYGHGVWKKVCIIFHLNCVASNIDLYPSGHTILKWLGYALCAFHGLCLEYQLAVVKTEEVGEIAKSTDTE</sequence>
<accession>A0A835M4Z0</accession>
<reference evidence="1 2" key="1">
    <citation type="submission" date="2020-10" db="EMBL/GenBank/DDBJ databases">
        <title>The Coptis chinensis genome and diversification of protoberbering-type alkaloids.</title>
        <authorList>
            <person name="Wang B."/>
            <person name="Shu S."/>
            <person name="Song C."/>
            <person name="Liu Y."/>
        </authorList>
    </citation>
    <scope>NUCLEOTIDE SEQUENCE [LARGE SCALE GENOMIC DNA]</scope>
    <source>
        <strain evidence="1">HL-2020</strain>
        <tissue evidence="1">Leaf</tissue>
    </source>
</reference>
<dbReference type="AlphaFoldDB" id="A0A835M4Z0"/>
<protein>
    <submittedName>
        <fullName evidence="1">Uncharacterized protein</fullName>
    </submittedName>
</protein>
<gene>
    <name evidence="1" type="ORF">IFM89_025726</name>
</gene>
<dbReference type="Proteomes" id="UP000631114">
    <property type="component" value="Unassembled WGS sequence"/>
</dbReference>
<comment type="caution">
    <text evidence="1">The sequence shown here is derived from an EMBL/GenBank/DDBJ whole genome shotgun (WGS) entry which is preliminary data.</text>
</comment>
<keyword evidence="2" id="KW-1185">Reference proteome</keyword>
<name>A0A835M4Z0_9MAGN</name>
<evidence type="ECO:0000313" key="1">
    <source>
        <dbReference type="EMBL" id="KAF9610916.1"/>
    </source>
</evidence>
<proteinExistence type="predicted"/>